<evidence type="ECO:0000313" key="3">
    <source>
        <dbReference type="Proteomes" id="UP000017840"/>
    </source>
</evidence>
<sequence>MHSTEAVRHLEYVINATTTDGGRRCAAGYRPVFERVETDGDGAAVSDLASALGAEVRAGSRPSPAEAERAADRVLGVATDGGK</sequence>
<protein>
    <submittedName>
        <fullName evidence="2">Uncharacterized protein</fullName>
    </submittedName>
</protein>
<organism evidence="2 3">
    <name type="scientific">Candidatus Halobonum tyrrellensis G22</name>
    <dbReference type="NCBI Taxonomy" id="1324957"/>
    <lineage>
        <taxon>Archaea</taxon>
        <taxon>Methanobacteriati</taxon>
        <taxon>Methanobacteriota</taxon>
        <taxon>Stenosarchaea group</taxon>
        <taxon>Halobacteria</taxon>
        <taxon>Halobacteriales</taxon>
        <taxon>Haloferacaceae</taxon>
        <taxon>Candidatus Halobonum</taxon>
    </lineage>
</organism>
<dbReference type="AlphaFoldDB" id="V4IVC0"/>
<evidence type="ECO:0000256" key="1">
    <source>
        <dbReference type="SAM" id="MobiDB-lite"/>
    </source>
</evidence>
<evidence type="ECO:0000313" key="2">
    <source>
        <dbReference type="EMBL" id="ESP87147.1"/>
    </source>
</evidence>
<proteinExistence type="predicted"/>
<name>V4IVC0_9EURY</name>
<accession>V4IVC0</accession>
<keyword evidence="3" id="KW-1185">Reference proteome</keyword>
<dbReference type="Proteomes" id="UP000017840">
    <property type="component" value="Unassembled WGS sequence"/>
</dbReference>
<gene>
    <name evidence="2" type="ORF">K933_15500</name>
</gene>
<dbReference type="EMBL" id="ASGZ01000062">
    <property type="protein sequence ID" value="ESP87147.1"/>
    <property type="molecule type" value="Genomic_DNA"/>
</dbReference>
<dbReference type="eggNOG" id="arCOG08956">
    <property type="taxonomic scope" value="Archaea"/>
</dbReference>
<reference evidence="2 3" key="1">
    <citation type="journal article" date="2013" name="Genome Announc.">
        <title>Draft Genome Sequence of 'Candidatus Halobonum tyrrellensis' Strain G22, Isolated from the Hypersaline Waters of Lake Tyrrell, Australia.</title>
        <authorList>
            <person name="Ugalde J.A."/>
            <person name="Narasingarao P."/>
            <person name="Kuo S."/>
            <person name="Podell S."/>
            <person name="Allen E.E."/>
        </authorList>
    </citation>
    <scope>NUCLEOTIDE SEQUENCE [LARGE SCALE GENOMIC DNA]</scope>
    <source>
        <strain evidence="2 3">G22</strain>
    </source>
</reference>
<feature type="region of interest" description="Disordered" evidence="1">
    <location>
        <begin position="56"/>
        <end position="83"/>
    </location>
</feature>
<comment type="caution">
    <text evidence="2">The sequence shown here is derived from an EMBL/GenBank/DDBJ whole genome shotgun (WGS) entry which is preliminary data.</text>
</comment>
<dbReference type="RefSeq" id="WP_023395671.1">
    <property type="nucleotide sequence ID" value="NZ_ASGZ01000062.1"/>
</dbReference>
<dbReference type="OrthoDB" id="297490at2157"/>